<sequence length="196" mass="21987">MQVAMLRPLSIKEYLEGEEQADMRHEYVAGQVYAMAGAKLRHIQIAGNVYGLLWQKTLGSHCQVLNSDMKVRVAAVDAFYYPDVVLRCGVPLSGETLYLEDPCLVVEVMSASTENVDRREKMQAYQSLPSLQEYVLVDSEKAVIEVFRRHPDGWWHELLNDPENDKACFQCVDLSFALADIYVGVDLPSALATGCP</sequence>
<evidence type="ECO:0000313" key="1">
    <source>
        <dbReference type="EMBL" id="XRI73373.1"/>
    </source>
</evidence>
<keyword evidence="2" id="KW-1185">Reference proteome</keyword>
<reference evidence="1 2" key="1">
    <citation type="journal article" date="2021" name="ISME J.">
        <title>Genomic evolution of the class Acidithiobacillia: deep-branching Proteobacteria living in extreme acidic conditions.</title>
        <authorList>
            <person name="Moya-Beltran A."/>
            <person name="Beard S."/>
            <person name="Rojas-Villalobos C."/>
            <person name="Issotta F."/>
            <person name="Gallardo Y."/>
            <person name="Ulloa R."/>
            <person name="Giaveno A."/>
            <person name="Degli Esposti M."/>
            <person name="Johnson D.B."/>
            <person name="Quatrini R."/>
        </authorList>
    </citation>
    <scope>NUCLEOTIDE SEQUENCE [LARGE SCALE GENOMIC DNA]</scope>
    <source>
        <strain evidence="1 2">GG1-14</strain>
    </source>
</reference>
<name>A0ACD5HHJ5_9PROT</name>
<keyword evidence="1" id="KW-0378">Hydrolase</keyword>
<keyword evidence="1" id="KW-0540">Nuclease</keyword>
<protein>
    <submittedName>
        <fullName evidence="1">Uma2 family endonuclease</fullName>
    </submittedName>
</protein>
<organism evidence="1 2">
    <name type="scientific">Acidithiobacillus montserratensis</name>
    <dbReference type="NCBI Taxonomy" id="2729135"/>
    <lineage>
        <taxon>Bacteria</taxon>
        <taxon>Pseudomonadati</taxon>
        <taxon>Pseudomonadota</taxon>
        <taxon>Acidithiobacillia</taxon>
        <taxon>Acidithiobacillales</taxon>
        <taxon>Acidithiobacillaceae</taxon>
        <taxon>Acidithiobacillus</taxon>
    </lineage>
</organism>
<dbReference type="EMBL" id="CP127526">
    <property type="protein sequence ID" value="XRI73373.1"/>
    <property type="molecule type" value="Genomic_DNA"/>
</dbReference>
<dbReference type="Proteomes" id="UP001195965">
    <property type="component" value="Chromosome"/>
</dbReference>
<gene>
    <name evidence="1" type="ORF">HHS34_013160</name>
</gene>
<evidence type="ECO:0000313" key="2">
    <source>
        <dbReference type="Proteomes" id="UP001195965"/>
    </source>
</evidence>
<accession>A0ACD5HHJ5</accession>
<proteinExistence type="predicted"/>
<keyword evidence="1" id="KW-0255">Endonuclease</keyword>